<dbReference type="GO" id="GO:0000049">
    <property type="term" value="F:tRNA binding"/>
    <property type="evidence" value="ECO:0007669"/>
    <property type="project" value="TreeGrafter"/>
</dbReference>
<name>S9VYS3_9TRYP</name>
<dbReference type="GO" id="GO:1990112">
    <property type="term" value="C:RQC complex"/>
    <property type="evidence" value="ECO:0007669"/>
    <property type="project" value="TreeGrafter"/>
</dbReference>
<feature type="domain" description="NFACT protein C-terminal" evidence="8">
    <location>
        <begin position="973"/>
        <end position="1045"/>
    </location>
</feature>
<dbReference type="GO" id="GO:0072344">
    <property type="term" value="P:rescue of stalled ribosome"/>
    <property type="evidence" value="ECO:0007669"/>
    <property type="project" value="TreeGrafter"/>
</dbReference>
<dbReference type="InterPro" id="IPR021846">
    <property type="entry name" value="NFACT-C"/>
</dbReference>
<accession>S9VYS3</accession>
<reference evidence="9 10" key="1">
    <citation type="journal article" date="2013" name="PLoS ONE">
        <title>Predicting the Proteins of Angomonas deanei, Strigomonas culicis and Their Respective Endosymbionts Reveals New Aspects of the Trypanosomatidae Family.</title>
        <authorList>
            <person name="Motta M.C."/>
            <person name="Martins A.C."/>
            <person name="de Souza S.S."/>
            <person name="Catta-Preta C.M."/>
            <person name="Silva R."/>
            <person name="Klein C.C."/>
            <person name="de Almeida L.G."/>
            <person name="de Lima Cunha O."/>
            <person name="Ciapina L.P."/>
            <person name="Brocchi M."/>
            <person name="Colabardini A.C."/>
            <person name="de Araujo Lima B."/>
            <person name="Machado C.R."/>
            <person name="de Almeida Soares C.M."/>
            <person name="Probst C.M."/>
            <person name="de Menezes C.B."/>
            <person name="Thompson C.E."/>
            <person name="Bartholomeu D.C."/>
            <person name="Gradia D.F."/>
            <person name="Pavoni D.P."/>
            <person name="Grisard E.C."/>
            <person name="Fantinatti-Garboggini F."/>
            <person name="Marchini F.K."/>
            <person name="Rodrigues-Luiz G.F."/>
            <person name="Wagner G."/>
            <person name="Goldman G.H."/>
            <person name="Fietto J.L."/>
            <person name="Elias M.C."/>
            <person name="Goldman M.H."/>
            <person name="Sagot M.F."/>
            <person name="Pereira M."/>
            <person name="Stoco P.H."/>
            <person name="de Mendonca-Neto R.P."/>
            <person name="Teixeira S.M."/>
            <person name="Maciel T.E."/>
            <person name="de Oliveira Mendes T.A."/>
            <person name="Urmenyi T.P."/>
            <person name="de Souza W."/>
            <person name="Schenkman S."/>
            <person name="de Vasconcelos A.T."/>
        </authorList>
    </citation>
    <scope>NUCLEOTIDE SEQUENCE [LARGE SCALE GENOMIC DNA]</scope>
</reference>
<comment type="caution">
    <text evidence="9">The sequence shown here is derived from an EMBL/GenBank/DDBJ whole genome shotgun (WGS) entry which is preliminary data.</text>
</comment>
<feature type="region of interest" description="Disordered" evidence="6">
    <location>
        <begin position="144"/>
        <end position="164"/>
    </location>
</feature>
<dbReference type="EMBL" id="ATMH01004857">
    <property type="protein sequence ID" value="EPY28835.1"/>
    <property type="molecule type" value="Genomic_DNA"/>
</dbReference>
<evidence type="ECO:0000313" key="9">
    <source>
        <dbReference type="EMBL" id="EPY28835.1"/>
    </source>
</evidence>
<dbReference type="Pfam" id="PF05833">
    <property type="entry name" value="NFACT_N"/>
    <property type="match status" value="1"/>
</dbReference>
<dbReference type="Proteomes" id="UP000015354">
    <property type="component" value="Unassembled WGS sequence"/>
</dbReference>
<feature type="compositionally biased region" description="Basic residues" evidence="6">
    <location>
        <begin position="819"/>
        <end position="828"/>
    </location>
</feature>
<dbReference type="AlphaFoldDB" id="S9VYS3"/>
<keyword evidence="4" id="KW-0175">Coiled coil</keyword>
<feature type="region of interest" description="Disordered" evidence="6">
    <location>
        <begin position="753"/>
        <end position="943"/>
    </location>
</feature>
<feature type="domain" description="NFACT RNA-binding" evidence="7">
    <location>
        <begin position="577"/>
        <end position="669"/>
    </location>
</feature>
<dbReference type="PANTHER" id="PTHR15239">
    <property type="entry name" value="NUCLEAR EXPORT MEDIATOR FACTOR NEMF"/>
    <property type="match status" value="1"/>
</dbReference>
<dbReference type="FunFam" id="2.30.310.10:FF:000003">
    <property type="entry name" value="Zinc knuckle domain containing protein"/>
    <property type="match status" value="1"/>
</dbReference>
<organism evidence="9 10">
    <name type="scientific">Strigomonas culicis</name>
    <dbReference type="NCBI Taxonomy" id="28005"/>
    <lineage>
        <taxon>Eukaryota</taxon>
        <taxon>Discoba</taxon>
        <taxon>Euglenozoa</taxon>
        <taxon>Kinetoplastea</taxon>
        <taxon>Metakinetoplastina</taxon>
        <taxon>Trypanosomatida</taxon>
        <taxon>Trypanosomatidae</taxon>
        <taxon>Strigomonadinae</taxon>
        <taxon>Strigomonas</taxon>
    </lineage>
</organism>
<feature type="compositionally biased region" description="Basic and acidic residues" evidence="6">
    <location>
        <begin position="925"/>
        <end position="935"/>
    </location>
</feature>
<feature type="compositionally biased region" description="Low complexity" evidence="6">
    <location>
        <begin position="897"/>
        <end position="910"/>
    </location>
</feature>
<feature type="compositionally biased region" description="Basic and acidic residues" evidence="6">
    <location>
        <begin position="1032"/>
        <end position="1049"/>
    </location>
</feature>
<dbReference type="GO" id="GO:0043023">
    <property type="term" value="F:ribosomal large subunit binding"/>
    <property type="evidence" value="ECO:0007669"/>
    <property type="project" value="TreeGrafter"/>
</dbReference>
<dbReference type="InterPro" id="IPR008532">
    <property type="entry name" value="NFACT_RNA-bd"/>
</dbReference>
<evidence type="ECO:0000256" key="3">
    <source>
        <dbReference type="ARBA" id="ARBA00022490"/>
    </source>
</evidence>
<feature type="compositionally biased region" description="Basic and acidic residues" evidence="6">
    <location>
        <begin position="829"/>
        <end position="844"/>
    </location>
</feature>
<keyword evidence="3" id="KW-0963">Cytoplasm</keyword>
<evidence type="ECO:0000256" key="1">
    <source>
        <dbReference type="ARBA" id="ARBA00004496"/>
    </source>
</evidence>
<sequence length="1112" mass="122929">MGKQRFTALDVRASVEEMRRELTGLRLLNLYDLSGGNMFLFKFGHGDQKRTLLLENGIRLHLSEYVREKPKVPSQFTLKVRKHVRAWRLDTVTQLQHDRTIDLCFGIASTEGCFHIIIELFGKGNIILTDHNYVILMLLRTHRQQQPQTAPEEPPKKKKQWKEEEEGLHLCVRATYPVTKSFEAHAAEQPKLTDATIADGNVVHVATAAAAAAAAATAHGGAGAAMDEERQRRRDELWREWQQTWARNEDNETTKTTLSGVHHFGPALADHILEVTGVKSTRKKDVSTASQDLFAMLLPGMLEAWDIAYLDLPPGGYLIRKKTAASVGGGEAAAEAAGSHEVPAAIRYEDCVPVLLAQYKKPTLEATHYPSFGKACDLFFLHTETERIDHHNDKTSSKALSKREKFERDHLRRVSALELEQEKNRQMGEAIICNADKIDEVIHLINGALAAGIQWEALKALVRRRHAEGHPVAYMIHDLSLHTNTVSVLLEQAELYEDEDENDVPSLVVAIDLSKTAHANASDYFTKKKTNQVKLEKTLAATGKAAAGAARKADRLAAKQVTKKKIRAERAKLWWEKFSWFRTSTGDLVLQGKDAQTTEILLRKVLQLGDAIVGCEVEGALPCVLRPLQRLWRGESVDGARAPEPISRQSLEEAGAWCVARSAAWENETGGRLLVGARLAALRRHRQRVLPLRGREAPPAAAAADAQLGLLFCVQRDVRGGAAEVVREVDASGFEPADGAAALRELPTIEDLRKRQQQQMGRQQQQQQQQHHRNARANKPEQQQAREARRQKRDADSEDSDTEAATIASTAAAGPARALTKHQKRKLKRIQDKYGDQDEEDRRRGALLNGNQLAQVQQTALARGKADGRPTQPAEDEEEEEEDEEDEEEVVTDFSGDEAQAAAPGEAAAEGADDHPRAAPARSPEPGEHPPSRHDNHAKRQGQNIVVQYDTELREKFIHYTCRPLVSDGDGEVADVVLHALPVCAPTSTLIHNNYRFRSEVVFGNMKKGQVAQTILESFQRQSDAPASGDGGARKDDHKNKEKNKDKDAAAASGSATAAAVASLQKETATRAGGGPAGSHSRLWAVMQELAETSETVEQLRGSTKTQNTQKR</sequence>
<evidence type="ECO:0000256" key="6">
    <source>
        <dbReference type="SAM" id="MobiDB-lite"/>
    </source>
</evidence>
<gene>
    <name evidence="9" type="ORF">STCU_04857</name>
</gene>
<comment type="subcellular location">
    <subcellularLocation>
        <location evidence="1">Cytoplasm</location>
    </subcellularLocation>
</comment>
<dbReference type="Gene3D" id="2.30.310.10">
    <property type="entry name" value="ibrinogen binding protein from staphylococcus aureus domain"/>
    <property type="match status" value="1"/>
</dbReference>
<dbReference type="PANTHER" id="PTHR15239:SF6">
    <property type="entry name" value="RIBOSOME QUALITY CONTROL COMPLEX SUBUNIT NEMF"/>
    <property type="match status" value="1"/>
</dbReference>
<dbReference type="OrthoDB" id="207084at2759"/>
<protein>
    <recommendedName>
        <fullName evidence="5">Ribosome quality control complex subunit 2</fullName>
    </recommendedName>
</protein>
<feature type="compositionally biased region" description="Low complexity" evidence="6">
    <location>
        <begin position="757"/>
        <end position="769"/>
    </location>
</feature>
<feature type="compositionally biased region" description="Acidic residues" evidence="6">
    <location>
        <begin position="874"/>
        <end position="891"/>
    </location>
</feature>
<feature type="compositionally biased region" description="Polar residues" evidence="6">
    <location>
        <begin position="849"/>
        <end position="860"/>
    </location>
</feature>
<evidence type="ECO:0000259" key="8">
    <source>
        <dbReference type="Pfam" id="PF11923"/>
    </source>
</evidence>
<feature type="compositionally biased region" description="Low complexity" evidence="6">
    <location>
        <begin position="803"/>
        <end position="818"/>
    </location>
</feature>
<keyword evidence="10" id="KW-1185">Reference proteome</keyword>
<feature type="compositionally biased region" description="Low complexity" evidence="6">
    <location>
        <begin position="1050"/>
        <end position="1063"/>
    </location>
</feature>
<evidence type="ECO:0000256" key="5">
    <source>
        <dbReference type="ARBA" id="ARBA00070414"/>
    </source>
</evidence>
<feature type="region of interest" description="Disordered" evidence="6">
    <location>
        <begin position="1093"/>
        <end position="1112"/>
    </location>
</feature>
<dbReference type="GO" id="GO:0005737">
    <property type="term" value="C:cytoplasm"/>
    <property type="evidence" value="ECO:0007669"/>
    <property type="project" value="UniProtKB-SubCell"/>
</dbReference>
<evidence type="ECO:0000259" key="7">
    <source>
        <dbReference type="Pfam" id="PF05670"/>
    </source>
</evidence>
<evidence type="ECO:0000313" key="10">
    <source>
        <dbReference type="Proteomes" id="UP000015354"/>
    </source>
</evidence>
<feature type="region of interest" description="Disordered" evidence="6">
    <location>
        <begin position="1019"/>
        <end position="1087"/>
    </location>
</feature>
<evidence type="ECO:0000256" key="2">
    <source>
        <dbReference type="ARBA" id="ARBA00008318"/>
    </source>
</evidence>
<dbReference type="GO" id="GO:1990116">
    <property type="term" value="P:ribosome-associated ubiquitin-dependent protein catabolic process"/>
    <property type="evidence" value="ECO:0007669"/>
    <property type="project" value="TreeGrafter"/>
</dbReference>
<comment type="similarity">
    <text evidence="2">Belongs to the NEMF family.</text>
</comment>
<dbReference type="InterPro" id="IPR051608">
    <property type="entry name" value="RQC_Subunit_NEMF"/>
</dbReference>
<dbReference type="Pfam" id="PF11923">
    <property type="entry name" value="NFACT-C"/>
    <property type="match status" value="1"/>
</dbReference>
<proteinExistence type="inferred from homology"/>
<dbReference type="Pfam" id="PF05670">
    <property type="entry name" value="NFACT-R_1"/>
    <property type="match status" value="1"/>
</dbReference>
<evidence type="ECO:0000256" key="4">
    <source>
        <dbReference type="ARBA" id="ARBA00023054"/>
    </source>
</evidence>